<comment type="caution">
    <text evidence="2">The sequence shown here is derived from an EMBL/GenBank/DDBJ whole genome shotgun (WGS) entry which is preliminary data.</text>
</comment>
<sequence>VATATNHSSSTLSSILPLFPSPSTLSSFLSPKNHSSSLSIHKICFSTLTTAINLNGGEGRFVVLLSSGFVVLPYGHGGVVQNDVGGEEGQAAAGVDEGVVMSGCVVTIGFQILVNNLSVGKLAAHSMDTVNNLPLCTIQRIKESLHLPITLSKEASVFFAAPSMRDEGSEFDLMA</sequence>
<evidence type="ECO:0000313" key="3">
    <source>
        <dbReference type="Proteomes" id="UP001154282"/>
    </source>
</evidence>
<proteinExistence type="predicted"/>
<dbReference type="AlphaFoldDB" id="A0AAV0H6H0"/>
<reference evidence="2" key="1">
    <citation type="submission" date="2022-08" db="EMBL/GenBank/DDBJ databases">
        <authorList>
            <person name="Gutierrez-Valencia J."/>
        </authorList>
    </citation>
    <scope>NUCLEOTIDE SEQUENCE</scope>
</reference>
<feature type="non-terminal residue" evidence="2">
    <location>
        <position position="1"/>
    </location>
</feature>
<protein>
    <recommendedName>
        <fullName evidence="1">HD-Zip IV C-terminal domain-containing protein</fullName>
    </recommendedName>
</protein>
<dbReference type="PANTHER" id="PTHR45654:SF105">
    <property type="entry name" value="HOMEOBOX DOMAIN-CONTAINING PROTEIN"/>
    <property type="match status" value="1"/>
</dbReference>
<dbReference type="InterPro" id="IPR057993">
    <property type="entry name" value="HD-Zip_IV_C"/>
</dbReference>
<accession>A0AAV0H6H0</accession>
<organism evidence="2 3">
    <name type="scientific">Linum tenue</name>
    <dbReference type="NCBI Taxonomy" id="586396"/>
    <lineage>
        <taxon>Eukaryota</taxon>
        <taxon>Viridiplantae</taxon>
        <taxon>Streptophyta</taxon>
        <taxon>Embryophyta</taxon>
        <taxon>Tracheophyta</taxon>
        <taxon>Spermatophyta</taxon>
        <taxon>Magnoliopsida</taxon>
        <taxon>eudicotyledons</taxon>
        <taxon>Gunneridae</taxon>
        <taxon>Pentapetalae</taxon>
        <taxon>rosids</taxon>
        <taxon>fabids</taxon>
        <taxon>Malpighiales</taxon>
        <taxon>Linaceae</taxon>
        <taxon>Linum</taxon>
    </lineage>
</organism>
<dbReference type="InterPro" id="IPR042160">
    <property type="entry name" value="HD-Zip_IV"/>
</dbReference>
<dbReference type="Pfam" id="PF25797">
    <property type="entry name" value="PDF2_C"/>
    <property type="match status" value="1"/>
</dbReference>
<evidence type="ECO:0000313" key="2">
    <source>
        <dbReference type="EMBL" id="CAI0380875.1"/>
    </source>
</evidence>
<dbReference type="PANTHER" id="PTHR45654">
    <property type="entry name" value="HOMEOBOX-LEUCINE ZIPPER PROTEIN MERISTEM L1"/>
    <property type="match status" value="1"/>
</dbReference>
<gene>
    <name evidence="2" type="ORF">LITE_LOCUS2869</name>
</gene>
<feature type="domain" description="HD-Zip IV C-terminal" evidence="1">
    <location>
        <begin position="51"/>
        <end position="146"/>
    </location>
</feature>
<evidence type="ECO:0000259" key="1">
    <source>
        <dbReference type="Pfam" id="PF25797"/>
    </source>
</evidence>
<name>A0AAV0H6H0_9ROSI</name>
<dbReference type="Proteomes" id="UP001154282">
    <property type="component" value="Unassembled WGS sequence"/>
</dbReference>
<keyword evidence="3" id="KW-1185">Reference proteome</keyword>
<dbReference type="EMBL" id="CAMGYJ010000002">
    <property type="protein sequence ID" value="CAI0380875.1"/>
    <property type="molecule type" value="Genomic_DNA"/>
</dbReference>